<evidence type="ECO:0000313" key="2">
    <source>
        <dbReference type="Proteomes" id="UP000236753"/>
    </source>
</evidence>
<proteinExistence type="predicted"/>
<reference evidence="1 2" key="1">
    <citation type="submission" date="2016-10" db="EMBL/GenBank/DDBJ databases">
        <authorList>
            <person name="de Groot N.N."/>
        </authorList>
    </citation>
    <scope>NUCLEOTIDE SEQUENCE [LARGE SCALE GENOMIC DNA]</scope>
    <source>
        <strain evidence="1 2">Nm13</strain>
    </source>
</reference>
<dbReference type="AlphaFoldDB" id="A0A1H5XIM5"/>
<gene>
    <name evidence="1" type="ORF">SAMN05216334_12819</name>
</gene>
<dbReference type="Proteomes" id="UP000236753">
    <property type="component" value="Unassembled WGS sequence"/>
</dbReference>
<dbReference type="RefSeq" id="WP_103967358.1">
    <property type="nucleotide sequence ID" value="NZ_FNUX01000028.1"/>
</dbReference>
<dbReference type="EMBL" id="FNUX01000028">
    <property type="protein sequence ID" value="SEG11644.1"/>
    <property type="molecule type" value="Genomic_DNA"/>
</dbReference>
<name>A0A1H5XIM5_9PROT</name>
<organism evidence="1 2">
    <name type="scientific">Nitrosomonas ureae</name>
    <dbReference type="NCBI Taxonomy" id="44577"/>
    <lineage>
        <taxon>Bacteria</taxon>
        <taxon>Pseudomonadati</taxon>
        <taxon>Pseudomonadota</taxon>
        <taxon>Betaproteobacteria</taxon>
        <taxon>Nitrosomonadales</taxon>
        <taxon>Nitrosomonadaceae</taxon>
        <taxon>Nitrosomonas</taxon>
    </lineage>
</organism>
<protein>
    <submittedName>
        <fullName evidence="1">Uncharacterized protein</fullName>
    </submittedName>
</protein>
<evidence type="ECO:0000313" key="1">
    <source>
        <dbReference type="EMBL" id="SEG11644.1"/>
    </source>
</evidence>
<sequence>MTTYTYELSLDDFEMIALMAALEMYEKYCSEQLVDGAKAPYFAHHNSLRRIQSKLLKNTSQTSGNNFFNEYTLFKIMFSSEYHMSPTGNTKG</sequence>
<accession>A0A1H5XIM5</accession>